<evidence type="ECO:0000256" key="1">
    <source>
        <dbReference type="SAM" id="Coils"/>
    </source>
</evidence>
<name>A0AAW1TXH0_9CUCU</name>
<sequence length="90" mass="10330">MKRETRILCEGTSSSSAFKKAIQLSAIQSLSESEKKYLDKIMMLKVEVIDAQKTTNEWKKILEALEKKLQILNDSKKKVEKELAEISRSI</sequence>
<reference evidence="2 3" key="1">
    <citation type="submission" date="2023-03" db="EMBL/GenBank/DDBJ databases">
        <title>Genome insight into feeding habits of ladybird beetles.</title>
        <authorList>
            <person name="Li H.-S."/>
            <person name="Huang Y.-H."/>
            <person name="Pang H."/>
        </authorList>
    </citation>
    <scope>NUCLEOTIDE SEQUENCE [LARGE SCALE GENOMIC DNA]</scope>
    <source>
        <strain evidence="2">SYSU_2023b</strain>
        <tissue evidence="2">Whole body</tissue>
    </source>
</reference>
<dbReference type="EMBL" id="JARQZJ010000036">
    <property type="protein sequence ID" value="KAK9876281.1"/>
    <property type="molecule type" value="Genomic_DNA"/>
</dbReference>
<protein>
    <submittedName>
        <fullName evidence="2">Uncharacterized protein</fullName>
    </submittedName>
</protein>
<keyword evidence="1" id="KW-0175">Coiled coil</keyword>
<dbReference type="AlphaFoldDB" id="A0AAW1TXH0"/>
<dbReference type="Proteomes" id="UP001431783">
    <property type="component" value="Unassembled WGS sequence"/>
</dbReference>
<evidence type="ECO:0000313" key="2">
    <source>
        <dbReference type="EMBL" id="KAK9876281.1"/>
    </source>
</evidence>
<gene>
    <name evidence="2" type="ORF">WA026_012579</name>
</gene>
<keyword evidence="3" id="KW-1185">Reference proteome</keyword>
<proteinExistence type="predicted"/>
<accession>A0AAW1TXH0</accession>
<comment type="caution">
    <text evidence="2">The sequence shown here is derived from an EMBL/GenBank/DDBJ whole genome shotgun (WGS) entry which is preliminary data.</text>
</comment>
<evidence type="ECO:0000313" key="3">
    <source>
        <dbReference type="Proteomes" id="UP001431783"/>
    </source>
</evidence>
<feature type="coiled-coil region" evidence="1">
    <location>
        <begin position="55"/>
        <end position="89"/>
    </location>
</feature>
<organism evidence="2 3">
    <name type="scientific">Henosepilachna vigintioctopunctata</name>
    <dbReference type="NCBI Taxonomy" id="420089"/>
    <lineage>
        <taxon>Eukaryota</taxon>
        <taxon>Metazoa</taxon>
        <taxon>Ecdysozoa</taxon>
        <taxon>Arthropoda</taxon>
        <taxon>Hexapoda</taxon>
        <taxon>Insecta</taxon>
        <taxon>Pterygota</taxon>
        <taxon>Neoptera</taxon>
        <taxon>Endopterygota</taxon>
        <taxon>Coleoptera</taxon>
        <taxon>Polyphaga</taxon>
        <taxon>Cucujiformia</taxon>
        <taxon>Coccinelloidea</taxon>
        <taxon>Coccinellidae</taxon>
        <taxon>Epilachninae</taxon>
        <taxon>Epilachnini</taxon>
        <taxon>Henosepilachna</taxon>
    </lineage>
</organism>